<evidence type="ECO:0000313" key="1">
    <source>
        <dbReference type="EMBL" id="AEI44212.1"/>
    </source>
</evidence>
<reference evidence="2" key="1">
    <citation type="submission" date="2011-06" db="EMBL/GenBank/DDBJ databases">
        <title>Complete genome sequence of Paenibacillus mucilaginosus KNP414.</title>
        <authorList>
            <person name="Wang J."/>
            <person name="Hu S."/>
            <person name="Hu X."/>
            <person name="Zhang B."/>
            <person name="Dong D."/>
            <person name="Zhang S."/>
            <person name="Zhao K."/>
            <person name="Wu D."/>
        </authorList>
    </citation>
    <scope>NUCLEOTIDE SEQUENCE [LARGE SCALE GENOMIC DNA]</scope>
    <source>
        <strain evidence="2">KNP414</strain>
    </source>
</reference>
<accession>F8FMP1</accession>
<dbReference type="AlphaFoldDB" id="F8FMP1"/>
<dbReference type="InterPro" id="IPR000801">
    <property type="entry name" value="Esterase-like"/>
</dbReference>
<dbReference type="Proteomes" id="UP000006620">
    <property type="component" value="Chromosome"/>
</dbReference>
<dbReference type="EMBL" id="CP002869">
    <property type="protein sequence ID" value="AEI44212.1"/>
    <property type="molecule type" value="Genomic_DNA"/>
</dbReference>
<dbReference type="PANTHER" id="PTHR48098:SF1">
    <property type="entry name" value="DIACYLGLYCEROL ACYLTRANSFERASE_MYCOLYLTRANSFERASE AG85A"/>
    <property type="match status" value="1"/>
</dbReference>
<sequence>MISASPDVRKITFHSEALGKDMKFNIYLPPGYNAKTKYPVLYVLHGYARNEDSWLPGMEADKTADRLVKEGRIEPLIIVSPAVDNSYGFNSSDQPAKRPCADCADEGRYGDYLTKDLIAYVDAHFSTAADRSRRFIGGISMGGWAALHNSFLHPELYSKAGGHSAALYMEEWFNTGGLRHWMYPIPEMRDWRDPLLLADTEKLEGLSVYLDCGEQDNYKFYEGSELLYRKLKARNIDVQYHPSSGGHDKNYWMPKMENYLLFYAGK</sequence>
<dbReference type="SUPFAM" id="SSF53474">
    <property type="entry name" value="alpha/beta-Hydrolases"/>
    <property type="match status" value="1"/>
</dbReference>
<dbReference type="KEGG" id="pms:KNP414_05688"/>
<proteinExistence type="predicted"/>
<dbReference type="PATRIC" id="fig|1036673.3.peg.5282"/>
<dbReference type="InterPro" id="IPR050583">
    <property type="entry name" value="Mycobacterial_A85_antigen"/>
</dbReference>
<protein>
    <submittedName>
        <fullName evidence="1">Putative esterase</fullName>
    </submittedName>
</protein>
<gene>
    <name evidence="1" type="ordered locus">KNP414_05688</name>
</gene>
<dbReference type="Pfam" id="PF00756">
    <property type="entry name" value="Esterase"/>
    <property type="match status" value="1"/>
</dbReference>
<evidence type="ECO:0000313" key="2">
    <source>
        <dbReference type="Proteomes" id="UP000006620"/>
    </source>
</evidence>
<dbReference type="GO" id="GO:0016747">
    <property type="term" value="F:acyltransferase activity, transferring groups other than amino-acyl groups"/>
    <property type="evidence" value="ECO:0007669"/>
    <property type="project" value="TreeGrafter"/>
</dbReference>
<dbReference type="HOGENOM" id="CLU_037618_1_2_9"/>
<dbReference type="Gene3D" id="3.40.50.1820">
    <property type="entry name" value="alpha/beta hydrolase"/>
    <property type="match status" value="1"/>
</dbReference>
<reference evidence="1 2" key="2">
    <citation type="journal article" date="2013" name="Genome Announc.">
        <title>Genome Sequence of Growth-Improving Paenibacillus mucilaginosus Strain KNP414.</title>
        <authorList>
            <person name="Lu J.J."/>
            <person name="Wang J.F."/>
            <person name="Hu X.F."/>
        </authorList>
    </citation>
    <scope>NUCLEOTIDE SEQUENCE [LARGE SCALE GENOMIC DNA]</scope>
    <source>
        <strain evidence="1 2">KNP414</strain>
    </source>
</reference>
<dbReference type="PANTHER" id="PTHR48098">
    <property type="entry name" value="ENTEROCHELIN ESTERASE-RELATED"/>
    <property type="match status" value="1"/>
</dbReference>
<name>F8FMP1_PAEMK</name>
<organism evidence="1 2">
    <name type="scientific">Paenibacillus mucilaginosus (strain KNP414)</name>
    <dbReference type="NCBI Taxonomy" id="1036673"/>
    <lineage>
        <taxon>Bacteria</taxon>
        <taxon>Bacillati</taxon>
        <taxon>Bacillota</taxon>
        <taxon>Bacilli</taxon>
        <taxon>Bacillales</taxon>
        <taxon>Paenibacillaceae</taxon>
        <taxon>Paenibacillus</taxon>
    </lineage>
</organism>
<dbReference type="InterPro" id="IPR029058">
    <property type="entry name" value="AB_hydrolase_fold"/>
</dbReference>